<sequence length="1874" mass="191803">MATFTVSDSTFFSIGNADLHDYLSTDLHSSTLFIYTTTGGNQVAISGTGFTYTGNTPTGGTVTGIQIFNGEGDLAVDISGLDDALAGPGGVFSHNGTEQFYADLLDGADTVTGADGDDALFGGTGDDTIDGGAGQDVAEFAGARGDYTITADGNGGYTITGADGTDTLTGIEGVRFSGEPGIVYGLDANSPDYSAGLLRFTEDFSDGSGSGSFFTGEGYGNLTVSNGTDGIPALDGAFAILEESGGSGPFSKFDGYRLDLGGGLQTTMQVYLDPNWLPGQGFDVSLAANRQSGTFLRDYVIHVAADASTEQLLIGASNNSGAPLENLETMNHGVVTEAGWYTFQWGMYEGANGALEVAINVYDQDGGFVFSQVLNTPDDLVADLAGGNRYLWFTDINVDGGIGVDNITLTTLDTNPVQLVLGEGTQESVDSSTILDSYATVADALEDAQGGNIVDLAAGDYSAEGAVTVATEGLTFRGPDGATGLDLVLGENIVSLHLDGSAPIDVTGNEGANIILGNDGANTLSGGGGEDQIAGGGGNDDIRGGDGNDTAVYQGAASGYQFTVTLDDSGRAVSFASVTDNNANDGDDGTDTLSGVESLTFGDTTTVSVLGAVQVFDADGNFVNSYATIQEAVNAAGENYTINVAAREYNEDVTITVAGLTIVGANAGVSASGVRGEESAIHGGIRITGVAGVTIDGFTIDGSIASNENSNIFVQGDDASILNNIVTADTEADTGIVNSSGIDGLTVSGNSITGFSAGVYVNPNDDHDVVVTNNTFADNYEGLIFEAGPSVGDVSGNIFVNSDENDIRVSLRTSGTTDLSTVIGLNTYSGDGTTEVFVRSSGASEVTGTVFNDYMEVSTYDTYENTSLGVTFHGAGGDDVLTGGVGNDVLYGDAGNDTLIGGAGYDTLFGGEGDDQFVYSTFGALDFRVAADYGSGQDTMDGGAGSDTLFLVDEPVFTPSLVSNIASEPGSIIAVSVNDGTGAVEVDVASIGAEGPEVTATNIETLNIDLRSGADHLTLSGDLGAAGVTTITVNADQFAARQSSPVAAPELTEDDDSVDASGLTGSTGVTFNAGDGNDTFVLSAANDVFRGGQGTDTAVFADAFAKDALVFDANAGTITVTTQSGGTDILDSVEMLRFNGQTVRIVDASGTFGQYTSIQAAVDAAGEGDLIYVLGGDYEENVSISTAGLTIVGANAGVSASGVRGEESAIHGGIRITGAAGVTIDGFTIDGSIASNENSNIFVQGDDASILNNIVTADTAAETGIVHSTGIDGLTVSGNSITGFHYGVYVNPNDDHDVVVTNNTFTNNDEGLIFEAGPSVGDVSGNVFVNSDENDIRVSLRTSGTTDLSTVIGLNTYSGDGTPEVLIRSAGASEVTGTVFNDHMEVPTDGVYDNISLGVTFHGAGGDDVLTGGVGNDALYGDAGDDMLVGGAGDDLLDGGAGIDMMQGGIGNDTYVVDDESDLVFELPGQGTDTVESSISYALAASLENLTLTGDDAINGTGNNVANVILGNDAANTLRGRGGADVLNGGLGDDTLDGGTGNDRLQGGLGNDHLDGGADNDIAVLRGLNGGGFDIIRVDDTVYALDRANHSFDTIVNVESFEGVGQTIGLAGVEGFDALAYAASYNDLAQAFGTNTGSALDQYLNSGFFEGREVSFDAAQYLANYQDLQTAFGDDLTAATEHFLTTGVNEHRLAENPLDYIASYGDLIQAFGGQSQSDLVAAGLNHYRAAGFDEGRRDGIDFDVDQYLENYSDLQSVFGADEGAATAHYINAGYLEHRLAEDPLDYIASYGDLIQAFGSGNEEQIIQAGLVHYQSGGYAEGREASFDVDSYLANYDDLRAAFADEMGGYNEEAALLHFIHTGYAEGRTDDLIMV</sequence>
<dbReference type="SUPFAM" id="SSF51126">
    <property type="entry name" value="Pectin lyase-like"/>
    <property type="match status" value="2"/>
</dbReference>
<dbReference type="InterPro" id="IPR011050">
    <property type="entry name" value="Pectin_lyase_fold/virulence"/>
</dbReference>
<gene>
    <name evidence="10" type="ORF">SAMN05428963_103283</name>
</gene>
<dbReference type="PANTHER" id="PTHR38340:SF1">
    <property type="entry name" value="S-LAYER PROTEIN"/>
    <property type="match status" value="1"/>
</dbReference>
<protein>
    <submittedName>
        <fullName evidence="10">Hemolysin-type calcium-binding repeat-containing protein</fullName>
    </submittedName>
</protein>
<dbReference type="PANTHER" id="PTHR38340">
    <property type="entry name" value="S-LAYER PROTEIN"/>
    <property type="match status" value="1"/>
</dbReference>
<keyword evidence="11" id="KW-1185">Reference proteome</keyword>
<dbReference type="SMART" id="SM00710">
    <property type="entry name" value="PbH1"/>
    <property type="match status" value="8"/>
</dbReference>
<feature type="region of interest" description="Disordered" evidence="8">
    <location>
        <begin position="1043"/>
        <end position="1063"/>
    </location>
</feature>
<name>A0A1T4P109_9HYPH</name>
<keyword evidence="4" id="KW-0800">Toxin</keyword>
<evidence type="ECO:0000256" key="8">
    <source>
        <dbReference type="SAM" id="MobiDB-lite"/>
    </source>
</evidence>
<dbReference type="Gene3D" id="2.160.20.10">
    <property type="entry name" value="Single-stranded right-handed beta-helix, Pectin lyase-like"/>
    <property type="match status" value="2"/>
</dbReference>
<dbReference type="SUPFAM" id="SSF51120">
    <property type="entry name" value="beta-Roll"/>
    <property type="match status" value="4"/>
</dbReference>
<feature type="domain" description="Periplasmic copper-binding protein NosD beta helix" evidence="9">
    <location>
        <begin position="658"/>
        <end position="805"/>
    </location>
</feature>
<dbReference type="STRING" id="1365950.SAMN05428963_103283"/>
<evidence type="ECO:0000259" key="9">
    <source>
        <dbReference type="Pfam" id="PF05048"/>
    </source>
</evidence>
<evidence type="ECO:0000256" key="4">
    <source>
        <dbReference type="ARBA" id="ARBA00022656"/>
    </source>
</evidence>
<dbReference type="PRINTS" id="PR00313">
    <property type="entry name" value="CABNDNGRPT"/>
</dbReference>
<dbReference type="EMBL" id="FUXL01000003">
    <property type="protein sequence ID" value="SJZ85141.1"/>
    <property type="molecule type" value="Genomic_DNA"/>
</dbReference>
<evidence type="ECO:0000256" key="2">
    <source>
        <dbReference type="ARBA" id="ARBA00004613"/>
    </source>
</evidence>
<dbReference type="Pfam" id="PF05048">
    <property type="entry name" value="NosD"/>
    <property type="match status" value="2"/>
</dbReference>
<proteinExistence type="predicted"/>
<keyword evidence="7" id="KW-0472">Membrane</keyword>
<accession>A0A1T4P109</accession>
<dbReference type="InterPro" id="IPR012334">
    <property type="entry name" value="Pectin_lyas_fold"/>
</dbReference>
<evidence type="ECO:0000313" key="11">
    <source>
        <dbReference type="Proteomes" id="UP000190135"/>
    </source>
</evidence>
<dbReference type="Proteomes" id="UP000190135">
    <property type="component" value="Unassembled WGS sequence"/>
</dbReference>
<dbReference type="GO" id="GO:0005576">
    <property type="term" value="C:extracellular region"/>
    <property type="evidence" value="ECO:0007669"/>
    <property type="project" value="UniProtKB-SubCell"/>
</dbReference>
<dbReference type="PROSITE" id="PS00330">
    <property type="entry name" value="HEMOLYSIN_CALCIUM"/>
    <property type="match status" value="9"/>
</dbReference>
<keyword evidence="3" id="KW-0964">Secreted</keyword>
<dbReference type="InterPro" id="IPR011049">
    <property type="entry name" value="Serralysin-like_metalloprot_C"/>
</dbReference>
<dbReference type="Pfam" id="PF00353">
    <property type="entry name" value="HemolysinCabind"/>
    <property type="match status" value="7"/>
</dbReference>
<feature type="domain" description="Periplasmic copper-binding protein NosD beta helix" evidence="9">
    <location>
        <begin position="1187"/>
        <end position="1334"/>
    </location>
</feature>
<dbReference type="InterPro" id="IPR007742">
    <property type="entry name" value="NosD_dom"/>
</dbReference>
<dbReference type="InterPro" id="IPR003995">
    <property type="entry name" value="RTX_toxin_determinant-A"/>
</dbReference>
<evidence type="ECO:0000313" key="10">
    <source>
        <dbReference type="EMBL" id="SJZ85141.1"/>
    </source>
</evidence>
<evidence type="ECO:0000256" key="1">
    <source>
        <dbReference type="ARBA" id="ARBA00004370"/>
    </source>
</evidence>
<dbReference type="InterPro" id="IPR006626">
    <property type="entry name" value="PbH1"/>
</dbReference>
<dbReference type="GO" id="GO:0005509">
    <property type="term" value="F:calcium ion binding"/>
    <property type="evidence" value="ECO:0007669"/>
    <property type="project" value="InterPro"/>
</dbReference>
<dbReference type="GO" id="GO:0016020">
    <property type="term" value="C:membrane"/>
    <property type="evidence" value="ECO:0007669"/>
    <property type="project" value="UniProtKB-SubCell"/>
</dbReference>
<keyword evidence="5" id="KW-0677">Repeat</keyword>
<dbReference type="Gene3D" id="2.150.10.10">
    <property type="entry name" value="Serralysin-like metalloprotease, C-terminal"/>
    <property type="match status" value="4"/>
</dbReference>
<dbReference type="InterPro" id="IPR050557">
    <property type="entry name" value="RTX_toxin/Mannuronan_C5-epim"/>
</dbReference>
<dbReference type="InterPro" id="IPR018511">
    <property type="entry name" value="Hemolysin-typ_Ca-bd_CS"/>
</dbReference>
<reference evidence="10 11" key="1">
    <citation type="submission" date="2017-02" db="EMBL/GenBank/DDBJ databases">
        <authorList>
            <person name="Peterson S.W."/>
        </authorList>
    </citation>
    <scope>NUCLEOTIDE SEQUENCE [LARGE SCALE GENOMIC DNA]</scope>
    <source>
        <strain evidence="10 11">USBA 369</strain>
    </source>
</reference>
<evidence type="ECO:0000256" key="7">
    <source>
        <dbReference type="ARBA" id="ARBA00023136"/>
    </source>
</evidence>
<feature type="compositionally biased region" description="Gly residues" evidence="8">
    <location>
        <begin position="527"/>
        <end position="539"/>
    </location>
</feature>
<dbReference type="RefSeq" id="WP_078707384.1">
    <property type="nucleotide sequence ID" value="NZ_FUXL01000003.1"/>
</dbReference>
<keyword evidence="6" id="KW-0843">Virulence</keyword>
<dbReference type="InterPro" id="IPR001343">
    <property type="entry name" value="Hemolysn_Ca-bd"/>
</dbReference>
<evidence type="ECO:0000256" key="5">
    <source>
        <dbReference type="ARBA" id="ARBA00022737"/>
    </source>
</evidence>
<evidence type="ECO:0000256" key="3">
    <source>
        <dbReference type="ARBA" id="ARBA00022525"/>
    </source>
</evidence>
<organism evidence="10 11">
    <name type="scientific">Consotaella salsifontis</name>
    <dbReference type="NCBI Taxonomy" id="1365950"/>
    <lineage>
        <taxon>Bacteria</taxon>
        <taxon>Pseudomonadati</taxon>
        <taxon>Pseudomonadota</taxon>
        <taxon>Alphaproteobacteria</taxon>
        <taxon>Hyphomicrobiales</taxon>
        <taxon>Aurantimonadaceae</taxon>
        <taxon>Consotaella</taxon>
    </lineage>
</organism>
<dbReference type="GO" id="GO:0090729">
    <property type="term" value="F:toxin activity"/>
    <property type="evidence" value="ECO:0007669"/>
    <property type="project" value="UniProtKB-KW"/>
</dbReference>
<feature type="region of interest" description="Disordered" evidence="8">
    <location>
        <begin position="527"/>
        <end position="547"/>
    </location>
</feature>
<evidence type="ECO:0000256" key="6">
    <source>
        <dbReference type="ARBA" id="ARBA00023026"/>
    </source>
</evidence>
<comment type="subcellular location">
    <subcellularLocation>
        <location evidence="1">Membrane</location>
    </subcellularLocation>
    <subcellularLocation>
        <location evidence="2">Secreted</location>
    </subcellularLocation>
</comment>
<dbReference type="PRINTS" id="PR01488">
    <property type="entry name" value="RTXTOXINA"/>
</dbReference>